<dbReference type="PROSITE" id="PS50157">
    <property type="entry name" value="ZINC_FINGER_C2H2_2"/>
    <property type="match status" value="3"/>
</dbReference>
<dbReference type="InParanoid" id="A5E1D2"/>
<feature type="domain" description="C2H2-type" evidence="7">
    <location>
        <begin position="124"/>
        <end position="151"/>
    </location>
</feature>
<feature type="domain" description="C2H2-type" evidence="7">
    <location>
        <begin position="152"/>
        <end position="179"/>
    </location>
</feature>
<dbReference type="HOGENOM" id="CLU_428306_0_0_1"/>
<feature type="compositionally biased region" description="Basic residues" evidence="6">
    <location>
        <begin position="484"/>
        <end position="494"/>
    </location>
</feature>
<evidence type="ECO:0000256" key="5">
    <source>
        <dbReference type="PROSITE-ProRule" id="PRU00042"/>
    </source>
</evidence>
<evidence type="ECO:0000256" key="2">
    <source>
        <dbReference type="ARBA" id="ARBA00022737"/>
    </source>
</evidence>
<dbReference type="Proteomes" id="UP000001996">
    <property type="component" value="Unassembled WGS sequence"/>
</dbReference>
<evidence type="ECO:0000259" key="7">
    <source>
        <dbReference type="PROSITE" id="PS50157"/>
    </source>
</evidence>
<feature type="domain" description="C2H2-type" evidence="7">
    <location>
        <begin position="180"/>
        <end position="208"/>
    </location>
</feature>
<name>A5E1D2_LODEL</name>
<dbReference type="SMART" id="SM00355">
    <property type="entry name" value="ZnF_C2H2"/>
    <property type="match status" value="3"/>
</dbReference>
<feature type="compositionally biased region" description="Low complexity" evidence="6">
    <location>
        <begin position="495"/>
        <end position="505"/>
    </location>
</feature>
<dbReference type="PROSITE" id="PS00028">
    <property type="entry name" value="ZINC_FINGER_C2H2_1"/>
    <property type="match status" value="2"/>
</dbReference>
<evidence type="ECO:0000256" key="4">
    <source>
        <dbReference type="ARBA" id="ARBA00022833"/>
    </source>
</evidence>
<keyword evidence="3 5" id="KW-0863">Zinc-finger</keyword>
<dbReference type="GeneID" id="5232627"/>
<dbReference type="OrthoDB" id="8117402at2759"/>
<evidence type="ECO:0000256" key="3">
    <source>
        <dbReference type="ARBA" id="ARBA00022771"/>
    </source>
</evidence>
<dbReference type="eggNOG" id="KOG1721">
    <property type="taxonomic scope" value="Eukaryota"/>
</dbReference>
<dbReference type="STRING" id="379508.A5E1D2"/>
<dbReference type="PANTHER" id="PTHR23235">
    <property type="entry name" value="KRUEPPEL-LIKE TRANSCRIPTION FACTOR"/>
    <property type="match status" value="1"/>
</dbReference>
<organism evidence="8 9">
    <name type="scientific">Lodderomyces elongisporus (strain ATCC 11503 / CBS 2605 / JCM 1781 / NBRC 1676 / NRRL YB-4239)</name>
    <name type="common">Yeast</name>
    <name type="synonym">Saccharomyces elongisporus</name>
    <dbReference type="NCBI Taxonomy" id="379508"/>
    <lineage>
        <taxon>Eukaryota</taxon>
        <taxon>Fungi</taxon>
        <taxon>Dikarya</taxon>
        <taxon>Ascomycota</taxon>
        <taxon>Saccharomycotina</taxon>
        <taxon>Pichiomycetes</taxon>
        <taxon>Debaryomycetaceae</taxon>
        <taxon>Candida/Lodderomyces clade</taxon>
        <taxon>Lodderomyces</taxon>
    </lineage>
</organism>
<dbReference type="AlphaFoldDB" id="A5E1D2"/>
<feature type="compositionally biased region" description="Basic residues" evidence="6">
    <location>
        <begin position="46"/>
        <end position="55"/>
    </location>
</feature>
<feature type="region of interest" description="Disordered" evidence="6">
    <location>
        <begin position="483"/>
        <end position="505"/>
    </location>
</feature>
<accession>A5E1D2</accession>
<proteinExistence type="predicted"/>
<dbReference type="GO" id="GO:0000978">
    <property type="term" value="F:RNA polymerase II cis-regulatory region sequence-specific DNA binding"/>
    <property type="evidence" value="ECO:0007669"/>
    <property type="project" value="TreeGrafter"/>
</dbReference>
<evidence type="ECO:0000313" key="8">
    <source>
        <dbReference type="EMBL" id="EDK45240.1"/>
    </source>
</evidence>
<dbReference type="EMBL" id="CH981527">
    <property type="protein sequence ID" value="EDK45240.1"/>
    <property type="molecule type" value="Genomic_DNA"/>
</dbReference>
<feature type="compositionally biased region" description="Low complexity" evidence="6">
    <location>
        <begin position="273"/>
        <end position="284"/>
    </location>
</feature>
<evidence type="ECO:0000256" key="1">
    <source>
        <dbReference type="ARBA" id="ARBA00022723"/>
    </source>
</evidence>
<keyword evidence="4" id="KW-0862">Zinc</keyword>
<dbReference type="GO" id="GO:0008270">
    <property type="term" value="F:zinc ion binding"/>
    <property type="evidence" value="ECO:0007669"/>
    <property type="project" value="UniProtKB-KW"/>
</dbReference>
<evidence type="ECO:0000256" key="6">
    <source>
        <dbReference type="SAM" id="MobiDB-lite"/>
    </source>
</evidence>
<feature type="region of interest" description="Disordered" evidence="6">
    <location>
        <begin position="216"/>
        <end position="291"/>
    </location>
</feature>
<keyword evidence="9" id="KW-1185">Reference proteome</keyword>
<dbReference type="VEuPathDB" id="FungiDB:LELG_03419"/>
<reference evidence="8 9" key="1">
    <citation type="journal article" date="2009" name="Nature">
        <title>Evolution of pathogenicity and sexual reproduction in eight Candida genomes.</title>
        <authorList>
            <person name="Butler G."/>
            <person name="Rasmussen M.D."/>
            <person name="Lin M.F."/>
            <person name="Santos M.A."/>
            <person name="Sakthikumar S."/>
            <person name="Munro C.A."/>
            <person name="Rheinbay E."/>
            <person name="Grabherr M."/>
            <person name="Forche A."/>
            <person name="Reedy J.L."/>
            <person name="Agrafioti I."/>
            <person name="Arnaud M.B."/>
            <person name="Bates S."/>
            <person name="Brown A.J."/>
            <person name="Brunke S."/>
            <person name="Costanzo M.C."/>
            <person name="Fitzpatrick D.A."/>
            <person name="de Groot P.W."/>
            <person name="Harris D."/>
            <person name="Hoyer L.L."/>
            <person name="Hube B."/>
            <person name="Klis F.M."/>
            <person name="Kodira C."/>
            <person name="Lennard N."/>
            <person name="Logue M.E."/>
            <person name="Martin R."/>
            <person name="Neiman A.M."/>
            <person name="Nikolaou E."/>
            <person name="Quail M.A."/>
            <person name="Quinn J."/>
            <person name="Santos M.C."/>
            <person name="Schmitzberger F.F."/>
            <person name="Sherlock G."/>
            <person name="Shah P."/>
            <person name="Silverstein K.A."/>
            <person name="Skrzypek M.S."/>
            <person name="Soll D."/>
            <person name="Staggs R."/>
            <person name="Stansfield I."/>
            <person name="Stumpf M.P."/>
            <person name="Sudbery P.E."/>
            <person name="Srikantha T."/>
            <person name="Zeng Q."/>
            <person name="Berman J."/>
            <person name="Berriman M."/>
            <person name="Heitman J."/>
            <person name="Gow N.A."/>
            <person name="Lorenz M.C."/>
            <person name="Birren B.W."/>
            <person name="Kellis M."/>
            <person name="Cuomo C.A."/>
        </authorList>
    </citation>
    <scope>NUCLEOTIDE SEQUENCE [LARGE SCALE GENOMIC DNA]</scope>
    <source>
        <strain evidence="9">ATCC 11503 / BCRC 21390 / CBS 2605 / JCM 1781 / NBRC 1676 / NRRL YB-4239</strain>
    </source>
</reference>
<dbReference type="GO" id="GO:0045893">
    <property type="term" value="P:positive regulation of DNA-templated transcription"/>
    <property type="evidence" value="ECO:0007669"/>
    <property type="project" value="UniProtKB-ARBA"/>
</dbReference>
<dbReference type="GO" id="GO:0005694">
    <property type="term" value="C:chromosome"/>
    <property type="evidence" value="ECO:0007669"/>
    <property type="project" value="UniProtKB-ARBA"/>
</dbReference>
<feature type="region of interest" description="Disordered" evidence="6">
    <location>
        <begin position="1"/>
        <end position="62"/>
    </location>
</feature>
<keyword evidence="1" id="KW-0479">Metal-binding</keyword>
<protein>
    <recommendedName>
        <fullName evidence="7">C2H2-type domain-containing protein</fullName>
    </recommendedName>
</protein>
<feature type="compositionally biased region" description="Polar residues" evidence="6">
    <location>
        <begin position="1"/>
        <end position="27"/>
    </location>
</feature>
<dbReference type="InterPro" id="IPR013087">
    <property type="entry name" value="Znf_C2H2_type"/>
</dbReference>
<sequence>MRESGSQRNLESTSVGGTDANRNQSKRTVLPSIRQLTETTTEQYRQHRQQQHQHQHQQQLQQQPLPNDIQLNAYSQSQQRQRQLNFQQENYRNAVTFAPGSLASQKNSELNRSSMIKQRLPKRFFCKTCNQGFTRKHNMVSHELIHSSLKPHICTVCNLKFRRIHDLKRHEKLHTGERPYSCDRCSKTFARPDALTRHQNSANACTRLDRATSFIAGDNDDNDNDDNNNNNNNDDDDNDHDDALGTVSSSDNASLFSGNALASKTRKSGKGGRSQSTSISTGSSNHFDSEYKVPPFKPFGVPVEKLRSNTTSSMVADNSNSIILNRLPAISVVHNAASTAMSGDYPILPHPFQPFAERDLDDQPNRHTPFARSRLPLLPMRNASDNLNGERITQVFPQPIANQYQRITSAPPYAATMHDSHQMVPTYSQPTKCIAGPGQGVRLVRTTASELQLGSNPCFDLVQAQLHAGHPTSQTTNLVPYSQHQHHQHQHQHHQQVQQLQQLQQQQPIQQQQQVQIPLEPQHKGHAPTGNILHPTADHHFVQGPITLQHRSHADNIPNQHVHFEMQKNGVLSTNSNTKSGNVMGSNEGHFPVQERFISLSEYQNLVQYTHSLESDLTRLHLQLAKLKDGRKEDMLKRT</sequence>
<dbReference type="Gene3D" id="3.30.160.60">
    <property type="entry name" value="Classic Zinc Finger"/>
    <property type="match status" value="2"/>
</dbReference>
<feature type="compositionally biased region" description="Polar residues" evidence="6">
    <location>
        <begin position="246"/>
        <end position="262"/>
    </location>
</feature>
<dbReference type="GO" id="GO:0000981">
    <property type="term" value="F:DNA-binding transcription factor activity, RNA polymerase II-specific"/>
    <property type="evidence" value="ECO:0007669"/>
    <property type="project" value="TreeGrafter"/>
</dbReference>
<dbReference type="PANTHER" id="PTHR23235:SF120">
    <property type="entry name" value="KRUPPEL-LIKE FACTOR 15"/>
    <property type="match status" value="1"/>
</dbReference>
<dbReference type="FunFam" id="3.30.160.60:FF:001732">
    <property type="entry name" value="Zgc:162936"/>
    <property type="match status" value="1"/>
</dbReference>
<keyword evidence="2" id="KW-0677">Repeat</keyword>
<evidence type="ECO:0000313" key="9">
    <source>
        <dbReference type="Proteomes" id="UP000001996"/>
    </source>
</evidence>
<gene>
    <name evidence="8" type="ORF">LELG_03419</name>
</gene>
<dbReference type="KEGG" id="lel:PVL30_002915"/>
<dbReference type="InterPro" id="IPR036236">
    <property type="entry name" value="Znf_C2H2_sf"/>
</dbReference>
<dbReference type="SUPFAM" id="SSF57667">
    <property type="entry name" value="beta-beta-alpha zinc fingers"/>
    <property type="match status" value="2"/>
</dbReference>